<keyword evidence="14" id="KW-0969">Cilium</keyword>
<sequence precursor="true">MTKILANLSARQRITIAVVTVAVAAGLYSFVQWRKEGDFHPLFTGLSAEDAAGIVQKLKESGVEYRLPEGGGSVLVPSNKLADLRLTMAGIGLPKSGRIGFELFDKVNLGATEFTEHINYRRALEGELERTVMALAEVETARVHLTFPKDSVFLEAQQPAKASVLVRIRPGAKLAPQNVLAITHLVGSAVEGLSPGAVSVLDMNGNLLNRPKAPGLQDGSEPSAATLDYRHQVETELLAKVNATLSPLLGPEKFRVGVSLECDFTGGEQSEETFDPARSVMVTSQRTEDSVGGTTAAGVPGTASTLPRPTSRPATGANKTVRTTENISYQSSRTVKKTHLPSGVVRKMSLAVLVDQDVSWEKDKNSFKRVLVPPSPEKLKVIRDLVAGITGFSQERGDQLVIETLPFETTLQLEPPVAAVPVPPAKPGSPLPGLPIPLDRKTLLIAAGVAAAMIVFGAGLFVMRRKRRKQTATVDMASRPTLPAAASQPGAAPSTELLTQGQIEEQLESQLAQRDALQAKMDAQALTSLKLAPVITKKAEVLAKHLREKIAKEPEISVQVLRTWIREEET</sequence>
<evidence type="ECO:0000256" key="2">
    <source>
        <dbReference type="ARBA" id="ARBA00004651"/>
    </source>
</evidence>
<dbReference type="Gene3D" id="3.30.300.30">
    <property type="match status" value="1"/>
</dbReference>
<dbReference type="InterPro" id="IPR043427">
    <property type="entry name" value="YscJ/FliF"/>
</dbReference>
<keyword evidence="6 11" id="KW-1133">Transmembrane helix</keyword>
<dbReference type="Pfam" id="PF08345">
    <property type="entry name" value="YscJ_FliF_C"/>
    <property type="match status" value="1"/>
</dbReference>
<keyword evidence="8 9" id="KW-0975">Bacterial flagellum</keyword>
<dbReference type="InterPro" id="IPR045851">
    <property type="entry name" value="AMP-bd_C_sf"/>
</dbReference>
<dbReference type="InterPro" id="IPR013556">
    <property type="entry name" value="Flag_M-ring_C"/>
</dbReference>
<evidence type="ECO:0000256" key="1">
    <source>
        <dbReference type="ARBA" id="ARBA00004117"/>
    </source>
</evidence>
<dbReference type="HOGENOM" id="CLU_028108_1_1_0"/>
<evidence type="ECO:0000256" key="8">
    <source>
        <dbReference type="ARBA" id="ARBA00023143"/>
    </source>
</evidence>
<dbReference type="AlphaFoldDB" id="Q02C64"/>
<dbReference type="STRING" id="234267.Acid_0340"/>
<gene>
    <name evidence="14" type="ordered locus">Acid_0340</name>
</gene>
<dbReference type="InterPro" id="IPR000067">
    <property type="entry name" value="FlgMring_FliF"/>
</dbReference>
<proteinExistence type="inferred from homology"/>
<reference evidence="14" key="1">
    <citation type="submission" date="2006-10" db="EMBL/GenBank/DDBJ databases">
        <title>Complete sequence of Solibacter usitatus Ellin6076.</title>
        <authorList>
            <consortium name="US DOE Joint Genome Institute"/>
            <person name="Copeland A."/>
            <person name="Lucas S."/>
            <person name="Lapidus A."/>
            <person name="Barry K."/>
            <person name="Detter J.C."/>
            <person name="Glavina del Rio T."/>
            <person name="Hammon N."/>
            <person name="Israni S."/>
            <person name="Dalin E."/>
            <person name="Tice H."/>
            <person name="Pitluck S."/>
            <person name="Thompson L.S."/>
            <person name="Brettin T."/>
            <person name="Bruce D."/>
            <person name="Han C."/>
            <person name="Tapia R."/>
            <person name="Gilna P."/>
            <person name="Schmutz J."/>
            <person name="Larimer F."/>
            <person name="Land M."/>
            <person name="Hauser L."/>
            <person name="Kyrpides N."/>
            <person name="Mikhailova N."/>
            <person name="Janssen P.H."/>
            <person name="Kuske C.R."/>
            <person name="Richardson P."/>
        </authorList>
    </citation>
    <scope>NUCLEOTIDE SEQUENCE</scope>
    <source>
        <strain evidence="14">Ellin6076</strain>
    </source>
</reference>
<organism evidence="14">
    <name type="scientific">Solibacter usitatus (strain Ellin6076)</name>
    <dbReference type="NCBI Taxonomy" id="234267"/>
    <lineage>
        <taxon>Bacteria</taxon>
        <taxon>Pseudomonadati</taxon>
        <taxon>Acidobacteriota</taxon>
        <taxon>Terriglobia</taxon>
        <taxon>Bryobacterales</taxon>
        <taxon>Solibacteraceae</taxon>
        <taxon>Candidatus Solibacter</taxon>
    </lineage>
</organism>
<dbReference type="GO" id="GO:0003774">
    <property type="term" value="F:cytoskeletal motor activity"/>
    <property type="evidence" value="ECO:0007669"/>
    <property type="project" value="InterPro"/>
</dbReference>
<dbReference type="PANTHER" id="PTHR30046">
    <property type="entry name" value="FLAGELLAR M-RING PROTEIN"/>
    <property type="match status" value="1"/>
</dbReference>
<comment type="function">
    <text evidence="9">The M ring may be actively involved in energy transduction.</text>
</comment>
<dbReference type="PRINTS" id="PR01009">
    <property type="entry name" value="FLGMRINGFLIF"/>
</dbReference>
<keyword evidence="7 11" id="KW-0472">Membrane</keyword>
<evidence type="ECO:0000259" key="12">
    <source>
        <dbReference type="Pfam" id="PF01514"/>
    </source>
</evidence>
<comment type="subcellular location">
    <subcellularLocation>
        <location evidence="1 9">Bacterial flagellum basal body</location>
    </subcellularLocation>
    <subcellularLocation>
        <location evidence="2">Cell membrane</location>
        <topology evidence="2">Multi-pass membrane protein</topology>
    </subcellularLocation>
</comment>
<keyword evidence="14" id="KW-0966">Cell projection</keyword>
<keyword evidence="14" id="KW-0282">Flagellum</keyword>
<protein>
    <recommendedName>
        <fullName evidence="9">Flagellar M-ring protein</fullName>
    </recommendedName>
</protein>
<feature type="compositionally biased region" description="Low complexity" evidence="10">
    <location>
        <begin position="483"/>
        <end position="494"/>
    </location>
</feature>
<evidence type="ECO:0000313" key="14">
    <source>
        <dbReference type="EMBL" id="ABJ81352.1"/>
    </source>
</evidence>
<feature type="transmembrane region" description="Helical" evidence="11">
    <location>
        <begin position="443"/>
        <end position="463"/>
    </location>
</feature>
<evidence type="ECO:0000259" key="13">
    <source>
        <dbReference type="Pfam" id="PF08345"/>
    </source>
</evidence>
<dbReference type="FunCoup" id="Q02C64">
    <property type="interactions" value="117"/>
</dbReference>
<dbReference type="OrthoDB" id="9807026at2"/>
<dbReference type="GO" id="GO:0009431">
    <property type="term" value="C:bacterial-type flagellum basal body, MS ring"/>
    <property type="evidence" value="ECO:0007669"/>
    <property type="project" value="InterPro"/>
</dbReference>
<dbReference type="Pfam" id="PF01514">
    <property type="entry name" value="YscJ_FliF"/>
    <property type="match status" value="1"/>
</dbReference>
<dbReference type="InterPro" id="IPR006182">
    <property type="entry name" value="FliF_N_dom"/>
</dbReference>
<evidence type="ECO:0000256" key="7">
    <source>
        <dbReference type="ARBA" id="ARBA00023136"/>
    </source>
</evidence>
<evidence type="ECO:0000256" key="9">
    <source>
        <dbReference type="PIRNR" id="PIRNR004862"/>
    </source>
</evidence>
<keyword evidence="4" id="KW-1003">Cell membrane</keyword>
<evidence type="ECO:0000256" key="4">
    <source>
        <dbReference type="ARBA" id="ARBA00022475"/>
    </source>
</evidence>
<comment type="similarity">
    <text evidence="3 9">Belongs to the FliF family.</text>
</comment>
<accession>Q02C64</accession>
<dbReference type="InParanoid" id="Q02C64"/>
<keyword evidence="5 11" id="KW-0812">Transmembrane</keyword>
<dbReference type="eggNOG" id="COG1766">
    <property type="taxonomic scope" value="Bacteria"/>
</dbReference>
<evidence type="ECO:0000256" key="11">
    <source>
        <dbReference type="SAM" id="Phobius"/>
    </source>
</evidence>
<evidence type="ECO:0000256" key="5">
    <source>
        <dbReference type="ARBA" id="ARBA00022692"/>
    </source>
</evidence>
<evidence type="ECO:0000256" key="10">
    <source>
        <dbReference type="SAM" id="MobiDB-lite"/>
    </source>
</evidence>
<name>Q02C64_SOLUE</name>
<evidence type="ECO:0000256" key="3">
    <source>
        <dbReference type="ARBA" id="ARBA00007971"/>
    </source>
</evidence>
<feature type="region of interest" description="Disordered" evidence="10">
    <location>
        <begin position="472"/>
        <end position="496"/>
    </location>
</feature>
<dbReference type="KEGG" id="sus:Acid_0340"/>
<feature type="transmembrane region" description="Helical" evidence="11">
    <location>
        <begin position="12"/>
        <end position="31"/>
    </location>
</feature>
<feature type="domain" description="Flagellar M-ring N-terminal" evidence="12">
    <location>
        <begin position="38"/>
        <end position="209"/>
    </location>
</feature>
<dbReference type="PANTHER" id="PTHR30046:SF0">
    <property type="entry name" value="FLAGELLAR M-RING PROTEIN"/>
    <property type="match status" value="1"/>
</dbReference>
<dbReference type="GO" id="GO:0005886">
    <property type="term" value="C:plasma membrane"/>
    <property type="evidence" value="ECO:0007669"/>
    <property type="project" value="UniProtKB-SubCell"/>
</dbReference>
<dbReference type="GO" id="GO:0071973">
    <property type="term" value="P:bacterial-type flagellum-dependent cell motility"/>
    <property type="evidence" value="ECO:0007669"/>
    <property type="project" value="InterPro"/>
</dbReference>
<feature type="domain" description="Flagellar M-ring C-terminal" evidence="13">
    <location>
        <begin position="245"/>
        <end position="407"/>
    </location>
</feature>
<dbReference type="NCBIfam" id="TIGR00206">
    <property type="entry name" value="fliF"/>
    <property type="match status" value="1"/>
</dbReference>
<feature type="compositionally biased region" description="Low complexity" evidence="10">
    <location>
        <begin position="290"/>
        <end position="305"/>
    </location>
</feature>
<evidence type="ECO:0000256" key="6">
    <source>
        <dbReference type="ARBA" id="ARBA00022989"/>
    </source>
</evidence>
<dbReference type="EMBL" id="CP000473">
    <property type="protein sequence ID" value="ABJ81352.1"/>
    <property type="molecule type" value="Genomic_DNA"/>
</dbReference>
<feature type="region of interest" description="Disordered" evidence="10">
    <location>
        <begin position="285"/>
        <end position="319"/>
    </location>
</feature>
<dbReference type="PIRSF" id="PIRSF004862">
    <property type="entry name" value="FliF"/>
    <property type="match status" value="1"/>
</dbReference>